<dbReference type="InterPro" id="IPR000511">
    <property type="entry name" value="Holocyt_c/c1_synthase"/>
</dbReference>
<dbReference type="PROSITE" id="PS50102">
    <property type="entry name" value="RRM"/>
    <property type="match status" value="1"/>
</dbReference>
<reference evidence="14 15" key="1">
    <citation type="submission" date="2015-07" db="EMBL/GenBank/DDBJ databases">
        <title>Comparative genomics of the Sigatoka disease complex on banana suggests a link between parallel evolutionary changes in Pseudocercospora fijiensis and Pseudocercospora eumusae and increased virulence on the banana host.</title>
        <authorList>
            <person name="Chang T.-C."/>
            <person name="Salvucci A."/>
            <person name="Crous P.W."/>
            <person name="Stergiopoulos I."/>
        </authorList>
    </citation>
    <scope>NUCLEOTIDE SEQUENCE [LARGE SCALE GENOMIC DNA]</scope>
    <source>
        <strain evidence="14 15">CBS 116634</strain>
    </source>
</reference>
<evidence type="ECO:0000256" key="2">
    <source>
        <dbReference type="ARBA" id="ARBA00007255"/>
    </source>
</evidence>
<dbReference type="InterPro" id="IPR000504">
    <property type="entry name" value="RRM_dom"/>
</dbReference>
<evidence type="ECO:0000313" key="14">
    <source>
        <dbReference type="EMBL" id="KXT09889.1"/>
    </source>
</evidence>
<keyword evidence="5" id="KW-0479">Metal-binding</keyword>
<feature type="region of interest" description="Disordered" evidence="12">
    <location>
        <begin position="78"/>
        <end position="97"/>
    </location>
</feature>
<evidence type="ECO:0000256" key="5">
    <source>
        <dbReference type="ARBA" id="ARBA00022723"/>
    </source>
</evidence>
<evidence type="ECO:0000256" key="10">
    <source>
        <dbReference type="ARBA" id="ARBA00023239"/>
    </source>
</evidence>
<dbReference type="OrthoDB" id="1158011at2759"/>
<evidence type="ECO:0000256" key="4">
    <source>
        <dbReference type="ARBA" id="ARBA00022617"/>
    </source>
</evidence>
<keyword evidence="4" id="KW-0349">Heme</keyword>
<dbReference type="GO" id="GO:0046872">
    <property type="term" value="F:metal ion binding"/>
    <property type="evidence" value="ECO:0007669"/>
    <property type="project" value="UniProtKB-KW"/>
</dbReference>
<dbReference type="GO" id="GO:0005743">
    <property type="term" value="C:mitochondrial inner membrane"/>
    <property type="evidence" value="ECO:0007669"/>
    <property type="project" value="UniProtKB-SubCell"/>
</dbReference>
<dbReference type="Proteomes" id="UP000073492">
    <property type="component" value="Unassembled WGS sequence"/>
</dbReference>
<comment type="caution">
    <text evidence="14">The sequence shown here is derived from an EMBL/GenBank/DDBJ whole genome shotgun (WGS) entry which is preliminary data.</text>
</comment>
<dbReference type="EC" id="4.4.1.17" evidence="3"/>
<name>A0A139I5G4_9PEZI</name>
<evidence type="ECO:0000313" key="15">
    <source>
        <dbReference type="Proteomes" id="UP000073492"/>
    </source>
</evidence>
<feature type="region of interest" description="Disordered" evidence="12">
    <location>
        <begin position="357"/>
        <end position="419"/>
    </location>
</feature>
<dbReference type="GO" id="GO:0004408">
    <property type="term" value="F:holocytochrome-c synthase activity"/>
    <property type="evidence" value="ECO:0007669"/>
    <property type="project" value="UniProtKB-EC"/>
</dbReference>
<comment type="subcellular location">
    <subcellularLocation>
        <location evidence="1">Mitochondrion inner membrane</location>
    </subcellularLocation>
</comment>
<proteinExistence type="inferred from homology"/>
<sequence length="667" mass="73629">MSNSVHVKGISSQTSEKEVRDFFSFCGKIQDLSVSADDASTQSATVTFEKETAAKTALLLDNTQLGPAQVHVTAGQASAVSGEKGTSHEGEDIQQEDKPRARVAAEMLAHGYNLSDQVIQRALALDQQHGISSRFTTALTNIDAKYKVTDKAKATDTQYGISAKANQGWLGLNSYFEKALGTPTGQKLRAFYEQGQKQVLDVHNEAKHLAALKAGKEPNHPVPGSEGRTECACSANSGKCSCAPGKCACSSCGKNPDAPPTTKVTPEQAEMEKVTVAGQEKTKCNCAGAEGKCPCEPGKREGESKRHDSMSRQAGYIFFAIHLTHIYIHFKILAGFIVSIIVKMGWFWADMTPAAPQAPHPLPSRSDAQPPPSCPMHSKMPSKTPTPPPATSNRPSTCPIKHDNAPATPAQPKDTPSYISKLNPLNYMPELANKREHGEQKINLPLDREASTIPRGDGQGNWEYPSPQQMYNAMLRKGYTDTPAEHVESMVAVHNFLNEGAWEEIRAWEHRFSQGLGKGWEYCARGEENYPQMALRDELRRRKGEEVAEPKLLRFEGRPDEMTPKAKMLSFMAWLYPSQFPDNPPFDRHDWYVERSGPNGQKQERRYVIDYYSGPPEPTGEPVFYLDVRPAVDGPTAACERMLRWGGDVWWRASGGVVKEELAKQKK</sequence>
<keyword evidence="7" id="KW-0408">Iron</keyword>
<comment type="similarity">
    <text evidence="2">Belongs to the cytochrome c-type heme lyase family.</text>
</comment>
<feature type="compositionally biased region" description="Basic and acidic residues" evidence="12">
    <location>
        <begin position="85"/>
        <end position="97"/>
    </location>
</feature>
<dbReference type="PROSITE" id="PS00822">
    <property type="entry name" value="CYTO_HEME_LYASE_2"/>
    <property type="match status" value="1"/>
</dbReference>
<evidence type="ECO:0000256" key="12">
    <source>
        <dbReference type="SAM" id="MobiDB-lite"/>
    </source>
</evidence>
<dbReference type="AlphaFoldDB" id="A0A139I5G4"/>
<keyword evidence="6" id="KW-0999">Mitochondrion inner membrane</keyword>
<accession>A0A139I5G4</accession>
<dbReference type="EMBL" id="LFZO01000299">
    <property type="protein sequence ID" value="KXT09889.1"/>
    <property type="molecule type" value="Genomic_DNA"/>
</dbReference>
<evidence type="ECO:0000259" key="13">
    <source>
        <dbReference type="PROSITE" id="PS50102"/>
    </source>
</evidence>
<keyword evidence="8" id="KW-0496">Mitochondrion</keyword>
<evidence type="ECO:0000256" key="3">
    <source>
        <dbReference type="ARBA" id="ARBA00012218"/>
    </source>
</evidence>
<dbReference type="InterPro" id="IPR012677">
    <property type="entry name" value="Nucleotide-bd_a/b_plait_sf"/>
</dbReference>
<keyword evidence="9" id="KW-0472">Membrane</keyword>
<keyword evidence="10" id="KW-0456">Lyase</keyword>
<dbReference type="InterPro" id="IPR035979">
    <property type="entry name" value="RBD_domain_sf"/>
</dbReference>
<dbReference type="Pfam" id="PF00076">
    <property type="entry name" value="RRM_1"/>
    <property type="match status" value="1"/>
</dbReference>
<dbReference type="GO" id="GO:0003723">
    <property type="term" value="F:RNA binding"/>
    <property type="evidence" value="ECO:0007669"/>
    <property type="project" value="UniProtKB-UniRule"/>
</dbReference>
<dbReference type="PANTHER" id="PTHR12743:SF3">
    <property type="entry name" value="HOLOCYTOCHROME-C SYNTHASE"/>
    <property type="match status" value="1"/>
</dbReference>
<dbReference type="InterPro" id="IPR034358">
    <property type="entry name" value="Vip1_RRM"/>
</dbReference>
<evidence type="ECO:0000256" key="6">
    <source>
        <dbReference type="ARBA" id="ARBA00022792"/>
    </source>
</evidence>
<evidence type="ECO:0000256" key="7">
    <source>
        <dbReference type="ARBA" id="ARBA00023004"/>
    </source>
</evidence>
<evidence type="ECO:0000256" key="11">
    <source>
        <dbReference type="PROSITE-ProRule" id="PRU00176"/>
    </source>
</evidence>
<dbReference type="PANTHER" id="PTHR12743">
    <property type="entry name" value="CYTOCHROME C1 HEME LYASE"/>
    <property type="match status" value="1"/>
</dbReference>
<dbReference type="STRING" id="113226.A0A139I5G4"/>
<dbReference type="SUPFAM" id="SSF54928">
    <property type="entry name" value="RNA-binding domain, RBD"/>
    <property type="match status" value="1"/>
</dbReference>
<dbReference type="Gene3D" id="3.30.70.330">
    <property type="match status" value="1"/>
</dbReference>
<organism evidence="14 15">
    <name type="scientific">Pseudocercospora musae</name>
    <dbReference type="NCBI Taxonomy" id="113226"/>
    <lineage>
        <taxon>Eukaryota</taxon>
        <taxon>Fungi</taxon>
        <taxon>Dikarya</taxon>
        <taxon>Ascomycota</taxon>
        <taxon>Pezizomycotina</taxon>
        <taxon>Dothideomycetes</taxon>
        <taxon>Dothideomycetidae</taxon>
        <taxon>Mycosphaerellales</taxon>
        <taxon>Mycosphaerellaceae</taxon>
        <taxon>Pseudocercospora</taxon>
    </lineage>
</organism>
<feature type="domain" description="RRM" evidence="13">
    <location>
        <begin position="3"/>
        <end position="77"/>
    </location>
</feature>
<evidence type="ECO:0000256" key="9">
    <source>
        <dbReference type="ARBA" id="ARBA00023136"/>
    </source>
</evidence>
<evidence type="ECO:0000256" key="1">
    <source>
        <dbReference type="ARBA" id="ARBA00004273"/>
    </source>
</evidence>
<evidence type="ECO:0000256" key="8">
    <source>
        <dbReference type="ARBA" id="ARBA00023128"/>
    </source>
</evidence>
<dbReference type="Pfam" id="PF01265">
    <property type="entry name" value="Cyto_heme_lyase"/>
    <property type="match status" value="1"/>
</dbReference>
<keyword evidence="15" id="KW-1185">Reference proteome</keyword>
<dbReference type="CDD" id="cd12268">
    <property type="entry name" value="RRM_Vip1"/>
    <property type="match status" value="1"/>
</dbReference>
<dbReference type="SMART" id="SM00360">
    <property type="entry name" value="RRM"/>
    <property type="match status" value="1"/>
</dbReference>
<gene>
    <name evidence="14" type="ORF">AC579_8814</name>
</gene>
<keyword evidence="11" id="KW-0694">RNA-binding</keyword>
<protein>
    <recommendedName>
        <fullName evidence="3">holocytochrome-c synthase</fullName>
        <ecNumber evidence="3">4.4.1.17</ecNumber>
    </recommendedName>
</protein>